<proteinExistence type="predicted"/>
<dbReference type="AlphaFoldDB" id="A0AAV6LGH8"/>
<protein>
    <submittedName>
        <fullName evidence="1">Uncharacterized protein</fullName>
    </submittedName>
</protein>
<dbReference type="Proteomes" id="UP000823749">
    <property type="component" value="Chromosome 1"/>
</dbReference>
<reference evidence="1" key="1">
    <citation type="submission" date="2020-08" db="EMBL/GenBank/DDBJ databases">
        <title>Plant Genome Project.</title>
        <authorList>
            <person name="Zhang R.-G."/>
        </authorList>
    </citation>
    <scope>NUCLEOTIDE SEQUENCE</scope>
    <source>
        <strain evidence="1">WSP0</strain>
        <tissue evidence="1">Leaf</tissue>
    </source>
</reference>
<evidence type="ECO:0000313" key="1">
    <source>
        <dbReference type="EMBL" id="KAG5564082.1"/>
    </source>
</evidence>
<name>A0AAV6LGH8_9ERIC</name>
<sequence length="53" mass="5926">MNSFAISYSQLPFGNTKSVCVCVCGWGDSINNPTKSYFPQQTQLLENIAKRTH</sequence>
<keyword evidence="2" id="KW-1185">Reference proteome</keyword>
<accession>A0AAV6LGH8</accession>
<dbReference type="EMBL" id="JACTNZ010000001">
    <property type="protein sequence ID" value="KAG5564082.1"/>
    <property type="molecule type" value="Genomic_DNA"/>
</dbReference>
<organism evidence="1 2">
    <name type="scientific">Rhododendron griersonianum</name>
    <dbReference type="NCBI Taxonomy" id="479676"/>
    <lineage>
        <taxon>Eukaryota</taxon>
        <taxon>Viridiplantae</taxon>
        <taxon>Streptophyta</taxon>
        <taxon>Embryophyta</taxon>
        <taxon>Tracheophyta</taxon>
        <taxon>Spermatophyta</taxon>
        <taxon>Magnoliopsida</taxon>
        <taxon>eudicotyledons</taxon>
        <taxon>Gunneridae</taxon>
        <taxon>Pentapetalae</taxon>
        <taxon>asterids</taxon>
        <taxon>Ericales</taxon>
        <taxon>Ericaceae</taxon>
        <taxon>Ericoideae</taxon>
        <taxon>Rhodoreae</taxon>
        <taxon>Rhododendron</taxon>
    </lineage>
</organism>
<evidence type="ECO:0000313" key="2">
    <source>
        <dbReference type="Proteomes" id="UP000823749"/>
    </source>
</evidence>
<gene>
    <name evidence="1" type="ORF">RHGRI_000304</name>
</gene>
<comment type="caution">
    <text evidence="1">The sequence shown here is derived from an EMBL/GenBank/DDBJ whole genome shotgun (WGS) entry which is preliminary data.</text>
</comment>